<dbReference type="AlphaFoldDB" id="A0A5B7J259"/>
<dbReference type="EMBL" id="VSRR010079136">
    <property type="protein sequence ID" value="MPC88845.1"/>
    <property type="molecule type" value="Genomic_DNA"/>
</dbReference>
<reference evidence="2 3" key="1">
    <citation type="submission" date="2019-05" db="EMBL/GenBank/DDBJ databases">
        <title>Another draft genome of Portunus trituberculatus and its Hox gene families provides insights of decapod evolution.</title>
        <authorList>
            <person name="Jeong J.-H."/>
            <person name="Song I."/>
            <person name="Kim S."/>
            <person name="Choi T."/>
            <person name="Kim D."/>
            <person name="Ryu S."/>
            <person name="Kim W."/>
        </authorList>
    </citation>
    <scope>NUCLEOTIDE SEQUENCE [LARGE SCALE GENOMIC DNA]</scope>
    <source>
        <tissue evidence="2">Muscle</tissue>
    </source>
</reference>
<comment type="caution">
    <text evidence="2">The sequence shown here is derived from an EMBL/GenBank/DDBJ whole genome shotgun (WGS) entry which is preliminary data.</text>
</comment>
<sequence length="45" mass="5145">MMKKQEKTNRPPSTRSSSQSYMQSLSHMPTLLQLALPQYPPSSNH</sequence>
<feature type="compositionally biased region" description="Low complexity" evidence="1">
    <location>
        <begin position="13"/>
        <end position="26"/>
    </location>
</feature>
<protein>
    <submittedName>
        <fullName evidence="2">Uncharacterized protein</fullName>
    </submittedName>
</protein>
<gene>
    <name evidence="2" type="ORF">E2C01_083767</name>
</gene>
<dbReference type="Proteomes" id="UP000324222">
    <property type="component" value="Unassembled WGS sequence"/>
</dbReference>
<evidence type="ECO:0000313" key="2">
    <source>
        <dbReference type="EMBL" id="MPC88845.1"/>
    </source>
</evidence>
<name>A0A5B7J259_PORTR</name>
<evidence type="ECO:0000256" key="1">
    <source>
        <dbReference type="SAM" id="MobiDB-lite"/>
    </source>
</evidence>
<evidence type="ECO:0000313" key="3">
    <source>
        <dbReference type="Proteomes" id="UP000324222"/>
    </source>
</evidence>
<proteinExistence type="predicted"/>
<feature type="region of interest" description="Disordered" evidence="1">
    <location>
        <begin position="1"/>
        <end position="45"/>
    </location>
</feature>
<accession>A0A5B7J259</accession>
<keyword evidence="3" id="KW-1185">Reference proteome</keyword>
<organism evidence="2 3">
    <name type="scientific">Portunus trituberculatus</name>
    <name type="common">Swimming crab</name>
    <name type="synonym">Neptunus trituberculatus</name>
    <dbReference type="NCBI Taxonomy" id="210409"/>
    <lineage>
        <taxon>Eukaryota</taxon>
        <taxon>Metazoa</taxon>
        <taxon>Ecdysozoa</taxon>
        <taxon>Arthropoda</taxon>
        <taxon>Crustacea</taxon>
        <taxon>Multicrustacea</taxon>
        <taxon>Malacostraca</taxon>
        <taxon>Eumalacostraca</taxon>
        <taxon>Eucarida</taxon>
        <taxon>Decapoda</taxon>
        <taxon>Pleocyemata</taxon>
        <taxon>Brachyura</taxon>
        <taxon>Eubrachyura</taxon>
        <taxon>Portunoidea</taxon>
        <taxon>Portunidae</taxon>
        <taxon>Portuninae</taxon>
        <taxon>Portunus</taxon>
    </lineage>
</organism>